<keyword evidence="2" id="KW-1003">Cell membrane</keyword>
<feature type="transmembrane region" description="Helical" evidence="8">
    <location>
        <begin position="331"/>
        <end position="348"/>
    </location>
</feature>
<gene>
    <name evidence="9" type="ORF">US11_C0002G0030</name>
</gene>
<evidence type="ECO:0000256" key="3">
    <source>
        <dbReference type="ARBA" id="ARBA00022676"/>
    </source>
</evidence>
<feature type="transmembrane region" description="Helical" evidence="8">
    <location>
        <begin position="298"/>
        <end position="319"/>
    </location>
</feature>
<evidence type="ECO:0000256" key="2">
    <source>
        <dbReference type="ARBA" id="ARBA00022475"/>
    </source>
</evidence>
<dbReference type="STRING" id="1618480.US11_C0002G0030"/>
<dbReference type="GO" id="GO:0005886">
    <property type="term" value="C:plasma membrane"/>
    <property type="evidence" value="ECO:0007669"/>
    <property type="project" value="UniProtKB-SubCell"/>
</dbReference>
<dbReference type="GO" id="GO:0016763">
    <property type="term" value="F:pentosyltransferase activity"/>
    <property type="evidence" value="ECO:0007669"/>
    <property type="project" value="TreeGrafter"/>
</dbReference>
<keyword evidence="4" id="KW-0808">Transferase</keyword>
<evidence type="ECO:0000313" key="10">
    <source>
        <dbReference type="Proteomes" id="UP000034344"/>
    </source>
</evidence>
<evidence type="ECO:0008006" key="11">
    <source>
        <dbReference type="Google" id="ProtNLM"/>
    </source>
</evidence>
<keyword evidence="3" id="KW-0328">Glycosyltransferase</keyword>
<name>A0A0G0HDF2_9BACT</name>
<feature type="transmembrane region" description="Helical" evidence="8">
    <location>
        <begin position="89"/>
        <end position="110"/>
    </location>
</feature>
<comment type="caution">
    <text evidence="9">The sequence shown here is derived from an EMBL/GenBank/DDBJ whole genome shotgun (WGS) entry which is preliminary data.</text>
</comment>
<organism evidence="9 10">
    <name type="scientific">Candidatus Roizmanbacteria bacterium GW2011_GWA2_36_23</name>
    <dbReference type="NCBI Taxonomy" id="1618480"/>
    <lineage>
        <taxon>Bacteria</taxon>
        <taxon>Candidatus Roizmaniibacteriota</taxon>
    </lineage>
</organism>
<keyword evidence="5 8" id="KW-0812">Transmembrane</keyword>
<accession>A0A0G0HDF2</accession>
<keyword evidence="7 8" id="KW-0472">Membrane</keyword>
<evidence type="ECO:0000256" key="5">
    <source>
        <dbReference type="ARBA" id="ARBA00022692"/>
    </source>
</evidence>
<evidence type="ECO:0000256" key="1">
    <source>
        <dbReference type="ARBA" id="ARBA00004651"/>
    </source>
</evidence>
<reference evidence="9 10" key="1">
    <citation type="journal article" date="2015" name="Nature">
        <title>rRNA introns, odd ribosomes, and small enigmatic genomes across a large radiation of phyla.</title>
        <authorList>
            <person name="Brown C.T."/>
            <person name="Hug L.A."/>
            <person name="Thomas B.C."/>
            <person name="Sharon I."/>
            <person name="Castelle C.J."/>
            <person name="Singh A."/>
            <person name="Wilkins M.J."/>
            <person name="Williams K.H."/>
            <person name="Banfield J.F."/>
        </authorList>
    </citation>
    <scope>NUCLEOTIDE SEQUENCE [LARGE SCALE GENOMIC DNA]</scope>
</reference>
<comment type="subcellular location">
    <subcellularLocation>
        <location evidence="1">Cell membrane</location>
        <topology evidence="1">Multi-pass membrane protein</topology>
    </subcellularLocation>
</comment>
<protein>
    <recommendedName>
        <fullName evidence="11">Glycosyltransferase RgtA/B/C/D-like domain-containing protein</fullName>
    </recommendedName>
</protein>
<feature type="transmembrane region" description="Helical" evidence="8">
    <location>
        <begin position="178"/>
        <end position="196"/>
    </location>
</feature>
<evidence type="ECO:0000256" key="4">
    <source>
        <dbReference type="ARBA" id="ARBA00022679"/>
    </source>
</evidence>
<evidence type="ECO:0000313" key="9">
    <source>
        <dbReference type="EMBL" id="KKQ01971.1"/>
    </source>
</evidence>
<feature type="transmembrane region" description="Helical" evidence="8">
    <location>
        <begin position="360"/>
        <end position="380"/>
    </location>
</feature>
<sequence length="540" mass="62607">MEKEKKIRFLIISLFILFFLVRLPFLDQLFLLHDERDIVLSGYSIAKTGKDLYGNSLPLSFNNISPNAPPLSIYFSSFWSLVNPIKSVFYARLPFVIFSSLLIFLIYQLIYSLTKNRHKAILTSVFYCFSPWMLHLTRLAFDSNIGIVFVVAAIILYLRRNNILAYFFFFLSFYTYQGLRLLLPVLIIYLELFFLWKDKDKWQFVKKTGFNIAFVLLLIVSGFMIDSQIIESRKNEIIFFNKQKTASEVIFQRMTSVAPDKIKEIFSNKPIVALDYILTNFIKGQDISYLFKEGDYSAINGTTASGQFFLVFIVLYYLGMVSLGRKATKEDLFIIGFSAIGMVTSLLSTNGVSFSTRSPISGIGFAYLIAQGSIFSWTNLQRIKQRSLIVAGFIALLILNIIYFSYTYFYRRPVTVGELFNEHERQLVSYLANHTEGMFKVYTNSPKDIYLSVIFLDNNRLDMGDVQKKLAKGSPYIWHNYSFEQCIHTIDYLKLKRAIISEGCLTPALYEQLNDLNNTQIKERIKYKDYSTKTAYFITR</sequence>
<proteinExistence type="predicted"/>
<feature type="transmembrane region" description="Helical" evidence="8">
    <location>
        <begin position="139"/>
        <end position="158"/>
    </location>
</feature>
<evidence type="ECO:0000256" key="7">
    <source>
        <dbReference type="ARBA" id="ARBA00023136"/>
    </source>
</evidence>
<dbReference type="AlphaFoldDB" id="A0A0G0HDF2"/>
<feature type="transmembrane region" description="Helical" evidence="8">
    <location>
        <begin position="7"/>
        <end position="25"/>
    </location>
</feature>
<keyword evidence="6 8" id="KW-1133">Transmembrane helix</keyword>
<dbReference type="Proteomes" id="UP000034344">
    <property type="component" value="Unassembled WGS sequence"/>
</dbReference>
<feature type="transmembrane region" description="Helical" evidence="8">
    <location>
        <begin position="387"/>
        <end position="406"/>
    </location>
</feature>
<evidence type="ECO:0000256" key="6">
    <source>
        <dbReference type="ARBA" id="ARBA00022989"/>
    </source>
</evidence>
<feature type="transmembrane region" description="Helical" evidence="8">
    <location>
        <begin position="208"/>
        <end position="225"/>
    </location>
</feature>
<dbReference type="InterPro" id="IPR050297">
    <property type="entry name" value="LipidA_mod_glycosyltrf_83"/>
</dbReference>
<dbReference type="GO" id="GO:0009103">
    <property type="term" value="P:lipopolysaccharide biosynthetic process"/>
    <property type="evidence" value="ECO:0007669"/>
    <property type="project" value="UniProtKB-ARBA"/>
</dbReference>
<dbReference type="PANTHER" id="PTHR33908">
    <property type="entry name" value="MANNOSYLTRANSFERASE YKCB-RELATED"/>
    <property type="match status" value="1"/>
</dbReference>
<evidence type="ECO:0000256" key="8">
    <source>
        <dbReference type="SAM" id="Phobius"/>
    </source>
</evidence>
<dbReference type="PANTHER" id="PTHR33908:SF11">
    <property type="entry name" value="MEMBRANE PROTEIN"/>
    <property type="match status" value="1"/>
</dbReference>
<dbReference type="EMBL" id="LBRS01000002">
    <property type="protein sequence ID" value="KKQ01971.1"/>
    <property type="molecule type" value="Genomic_DNA"/>
</dbReference>